<keyword evidence="18" id="KW-1185">Reference proteome</keyword>
<dbReference type="UniPathway" id="UPA00659"/>
<comment type="catalytic activity">
    <reaction evidence="13">
        <text>a (3S)-3-hydroxyacyl-CoA + NAD(+) = a 3-oxoacyl-CoA + NADH + H(+)</text>
        <dbReference type="Rhea" id="RHEA:22432"/>
        <dbReference type="ChEBI" id="CHEBI:15378"/>
        <dbReference type="ChEBI" id="CHEBI:57318"/>
        <dbReference type="ChEBI" id="CHEBI:57540"/>
        <dbReference type="ChEBI" id="CHEBI:57945"/>
        <dbReference type="ChEBI" id="CHEBI:90726"/>
        <dbReference type="EC" id="1.1.1.35"/>
    </reaction>
</comment>
<name>A0A261SHW1_9BORD</name>
<dbReference type="InterPro" id="IPR018376">
    <property type="entry name" value="Enoyl-CoA_hyd/isom_CS"/>
</dbReference>
<dbReference type="RefSeq" id="WP_094851083.1">
    <property type="nucleotide sequence ID" value="NZ_NEVM01000001.1"/>
</dbReference>
<dbReference type="EMBL" id="NEVM01000001">
    <property type="protein sequence ID" value="OZI36976.1"/>
    <property type="molecule type" value="Genomic_DNA"/>
</dbReference>
<keyword evidence="11" id="KW-0456">Lyase</keyword>
<evidence type="ECO:0000256" key="3">
    <source>
        <dbReference type="ARBA" id="ARBA00008750"/>
    </source>
</evidence>
<feature type="domain" description="3-hydroxyacyl-CoA dehydrogenase NAD binding" evidence="16">
    <location>
        <begin position="292"/>
        <end position="467"/>
    </location>
</feature>
<dbReference type="Gene3D" id="3.90.226.10">
    <property type="entry name" value="2-enoyl-CoA Hydratase, Chain A, domain 1"/>
    <property type="match status" value="1"/>
</dbReference>
<comment type="similarity">
    <text evidence="3">In the N-terminal section; belongs to the enoyl-CoA hydratase/isomerase family.</text>
</comment>
<dbReference type="GO" id="GO:0070403">
    <property type="term" value="F:NAD+ binding"/>
    <property type="evidence" value="ECO:0007669"/>
    <property type="project" value="InterPro"/>
</dbReference>
<evidence type="ECO:0000256" key="14">
    <source>
        <dbReference type="RuleBase" id="RU003707"/>
    </source>
</evidence>
<dbReference type="Proteomes" id="UP000216020">
    <property type="component" value="Unassembled WGS sequence"/>
</dbReference>
<keyword evidence="9" id="KW-0576">Peroxisome</keyword>
<dbReference type="GO" id="GO:0004300">
    <property type="term" value="F:enoyl-CoA hydratase activity"/>
    <property type="evidence" value="ECO:0007669"/>
    <property type="project" value="UniProtKB-ARBA"/>
</dbReference>
<evidence type="ECO:0000313" key="17">
    <source>
        <dbReference type="EMBL" id="OZI36976.1"/>
    </source>
</evidence>
<evidence type="ECO:0000256" key="12">
    <source>
        <dbReference type="ARBA" id="ARBA00023268"/>
    </source>
</evidence>
<dbReference type="Gene3D" id="1.10.1040.50">
    <property type="match status" value="1"/>
</dbReference>
<dbReference type="SUPFAM" id="SSF51735">
    <property type="entry name" value="NAD(P)-binding Rossmann-fold domains"/>
    <property type="match status" value="1"/>
</dbReference>
<dbReference type="PANTHER" id="PTHR23309">
    <property type="entry name" value="3-HYDROXYACYL-COA DEHYROGENASE"/>
    <property type="match status" value="1"/>
</dbReference>
<dbReference type="OrthoDB" id="5287258at2"/>
<dbReference type="FunFam" id="1.10.1040.50:FF:000006">
    <property type="entry name" value="Peroxisomal bifunctional enzyme"/>
    <property type="match status" value="1"/>
</dbReference>
<evidence type="ECO:0000259" key="16">
    <source>
        <dbReference type="Pfam" id="PF02737"/>
    </source>
</evidence>
<dbReference type="PANTHER" id="PTHR23309:SF51">
    <property type="entry name" value="3-HYDROXYACYL-COA DEHYDROGENASE-RELATED"/>
    <property type="match status" value="1"/>
</dbReference>
<gene>
    <name evidence="17" type="ORF">CAL29_00590</name>
</gene>
<evidence type="ECO:0000256" key="6">
    <source>
        <dbReference type="ARBA" id="ARBA00023002"/>
    </source>
</evidence>
<dbReference type="InterPro" id="IPR006108">
    <property type="entry name" value="3HC_DH_C"/>
</dbReference>
<sequence length="692" mass="74807">MPVVTSSLSGAVRTVLIDNPPVNATSVDVRRGLCAAFEEAAADPRTRAVVLACAGATFVAGADIREFGKPPQDPHLSEVIALVEACGKPVVAAIQGTALGGGLELALGCHYRVAGEGARMGLPESTLGVVPGAGGIPRLARLVGVPKALELATSGKPVTACAAREMGLVDAVTTDDPRAAAQRYAEDLLQRGAGPRRTRDLPLAPPPAGYFDDIRARLAVSHRGQEAPLVCVDIAEQSLLRDFDGSVAYGRERFRERVASPQAAALRHAFFAERAATRPAGLPEPDAPVRRAGVVGGGTMGTGIAMCFLNAGIPVTLVEQNEQALAACLRNIGKTYESDVAKGRLDDAARQRRLDGLRGTMAFEDLRDCDLVIEAVFEDMAVKRQVFASIEAHARPDAIIASNTSYLNLDALAEGMLHPENVVGMHFFSPAHIMKLLENVRGARSSPQALARIQALGKRLGKVAVMVGVSEGFVGNRMLSRRARECYFLLEEGALPEQVDRVLHDFGFPMGQFQLNDLAGLDVAWRARQGRLDRLSERERACGILDELVARRKRLGQKSGAGFYRYDAQRKRTVDPEVSALIEQDALRRGFLRRTIGDEEILERCLYVMINEGARILEEGVATRPEEIDAIWMNGYGFPRYRGGPMYYADRIGLPRILARIHAYAEQVGAQYWTPAPLLAELARKGAGFYSS</sequence>
<evidence type="ECO:0000259" key="15">
    <source>
        <dbReference type="Pfam" id="PF00725"/>
    </source>
</evidence>
<comment type="similarity">
    <text evidence="14">Belongs to the enoyl-CoA hydratase/isomerase family.</text>
</comment>
<feature type="domain" description="3-hydroxyacyl-CoA dehydrogenase C-terminal" evidence="15">
    <location>
        <begin position="472"/>
        <end position="566"/>
    </location>
</feature>
<evidence type="ECO:0000256" key="9">
    <source>
        <dbReference type="ARBA" id="ARBA00023140"/>
    </source>
</evidence>
<dbReference type="InterPro" id="IPR001753">
    <property type="entry name" value="Enoyl-CoA_hydra/iso"/>
</dbReference>
<evidence type="ECO:0000256" key="5">
    <source>
        <dbReference type="ARBA" id="ARBA00022963"/>
    </source>
</evidence>
<comment type="caution">
    <text evidence="17">The sequence shown here is derived from an EMBL/GenBank/DDBJ whole genome shotgun (WGS) entry which is preliminary data.</text>
</comment>
<evidence type="ECO:0000256" key="8">
    <source>
        <dbReference type="ARBA" id="ARBA00023098"/>
    </source>
</evidence>
<keyword evidence="8" id="KW-0443">Lipid metabolism</keyword>
<comment type="pathway">
    <text evidence="2">Lipid metabolism; fatty acid beta-oxidation.</text>
</comment>
<keyword evidence="5" id="KW-0442">Lipid degradation</keyword>
<feature type="domain" description="3-hydroxyacyl-CoA dehydrogenase C-terminal" evidence="15">
    <location>
        <begin position="601"/>
        <end position="686"/>
    </location>
</feature>
<comment type="subcellular location">
    <subcellularLocation>
        <location evidence="1">Peroxisome</location>
    </subcellularLocation>
</comment>
<evidence type="ECO:0000256" key="2">
    <source>
        <dbReference type="ARBA" id="ARBA00005005"/>
    </source>
</evidence>
<evidence type="ECO:0000256" key="7">
    <source>
        <dbReference type="ARBA" id="ARBA00023027"/>
    </source>
</evidence>
<dbReference type="SUPFAM" id="SSF48179">
    <property type="entry name" value="6-phosphogluconate dehydrogenase C-terminal domain-like"/>
    <property type="match status" value="2"/>
</dbReference>
<dbReference type="Pfam" id="PF00378">
    <property type="entry name" value="ECH_1"/>
    <property type="match status" value="1"/>
</dbReference>
<dbReference type="Pfam" id="PF02737">
    <property type="entry name" value="3HCDH_N"/>
    <property type="match status" value="1"/>
</dbReference>
<evidence type="ECO:0000256" key="13">
    <source>
        <dbReference type="ARBA" id="ARBA00049556"/>
    </source>
</evidence>
<dbReference type="FunFam" id="3.40.50.720:FF:000009">
    <property type="entry name" value="Fatty oxidation complex, alpha subunit"/>
    <property type="match status" value="1"/>
</dbReference>
<keyword evidence="4" id="KW-0276">Fatty acid metabolism</keyword>
<dbReference type="InterPro" id="IPR006176">
    <property type="entry name" value="3-OHacyl-CoA_DH_NAD-bd"/>
</dbReference>
<dbReference type="SUPFAM" id="SSF52096">
    <property type="entry name" value="ClpP/crotonase"/>
    <property type="match status" value="1"/>
</dbReference>
<dbReference type="InterPro" id="IPR036291">
    <property type="entry name" value="NAD(P)-bd_dom_sf"/>
</dbReference>
<accession>A0A261SHW1</accession>
<dbReference type="PROSITE" id="PS00166">
    <property type="entry name" value="ENOYL_COA_HYDRATASE"/>
    <property type="match status" value="1"/>
</dbReference>
<dbReference type="GO" id="GO:0006635">
    <property type="term" value="P:fatty acid beta-oxidation"/>
    <property type="evidence" value="ECO:0007669"/>
    <property type="project" value="UniProtKB-UniPathway"/>
</dbReference>
<dbReference type="GO" id="GO:0003857">
    <property type="term" value="F:(3S)-3-hydroxyacyl-CoA dehydrogenase (NAD+) activity"/>
    <property type="evidence" value="ECO:0007669"/>
    <property type="project" value="UniProtKB-EC"/>
</dbReference>
<dbReference type="Pfam" id="PF00725">
    <property type="entry name" value="3HCDH"/>
    <property type="match status" value="2"/>
</dbReference>
<dbReference type="InterPro" id="IPR029045">
    <property type="entry name" value="ClpP/crotonase-like_dom_sf"/>
</dbReference>
<keyword evidence="12" id="KW-0511">Multifunctional enzyme</keyword>
<organism evidence="17 18">
    <name type="scientific">Bordetella genomosp. 10</name>
    <dbReference type="NCBI Taxonomy" id="1416804"/>
    <lineage>
        <taxon>Bacteria</taxon>
        <taxon>Pseudomonadati</taxon>
        <taxon>Pseudomonadota</taxon>
        <taxon>Betaproteobacteria</taxon>
        <taxon>Burkholderiales</taxon>
        <taxon>Alcaligenaceae</taxon>
        <taxon>Bordetella</taxon>
    </lineage>
</organism>
<keyword evidence="6" id="KW-0560">Oxidoreductase</keyword>
<reference evidence="18" key="1">
    <citation type="submission" date="2017-05" db="EMBL/GenBank/DDBJ databases">
        <title>Complete and WGS of Bordetella genogroups.</title>
        <authorList>
            <person name="Spilker T."/>
            <person name="Lipuma J."/>
        </authorList>
    </citation>
    <scope>NUCLEOTIDE SEQUENCE [LARGE SCALE GENOMIC DNA]</scope>
    <source>
        <strain evidence="18">AU16122</strain>
    </source>
</reference>
<dbReference type="InterPro" id="IPR008927">
    <property type="entry name" value="6-PGluconate_DH-like_C_sf"/>
</dbReference>
<evidence type="ECO:0000256" key="4">
    <source>
        <dbReference type="ARBA" id="ARBA00022832"/>
    </source>
</evidence>
<evidence type="ECO:0008006" key="19">
    <source>
        <dbReference type="Google" id="ProtNLM"/>
    </source>
</evidence>
<keyword evidence="7" id="KW-0520">NAD</keyword>
<evidence type="ECO:0000313" key="18">
    <source>
        <dbReference type="Proteomes" id="UP000216020"/>
    </source>
</evidence>
<evidence type="ECO:0000256" key="10">
    <source>
        <dbReference type="ARBA" id="ARBA00023235"/>
    </source>
</evidence>
<dbReference type="AlphaFoldDB" id="A0A261SHW1"/>
<dbReference type="CDD" id="cd06558">
    <property type="entry name" value="crotonase-like"/>
    <property type="match status" value="1"/>
</dbReference>
<proteinExistence type="inferred from homology"/>
<protein>
    <recommendedName>
        <fullName evidence="19">3-hydroxyacyl-CoA dehydrogenase</fullName>
    </recommendedName>
</protein>
<keyword evidence="10" id="KW-0413">Isomerase</keyword>
<evidence type="ECO:0000256" key="1">
    <source>
        <dbReference type="ARBA" id="ARBA00004275"/>
    </source>
</evidence>
<dbReference type="Gene3D" id="3.40.50.720">
    <property type="entry name" value="NAD(P)-binding Rossmann-like Domain"/>
    <property type="match status" value="1"/>
</dbReference>
<evidence type="ECO:0000256" key="11">
    <source>
        <dbReference type="ARBA" id="ARBA00023239"/>
    </source>
</evidence>
<dbReference type="GO" id="GO:0016853">
    <property type="term" value="F:isomerase activity"/>
    <property type="evidence" value="ECO:0007669"/>
    <property type="project" value="UniProtKB-KW"/>
</dbReference>